<organism evidence="2 3">
    <name type="scientific">Brevibacillus borstelensis AK1</name>
    <dbReference type="NCBI Taxonomy" id="1300222"/>
    <lineage>
        <taxon>Bacteria</taxon>
        <taxon>Bacillati</taxon>
        <taxon>Bacillota</taxon>
        <taxon>Bacilli</taxon>
        <taxon>Bacillales</taxon>
        <taxon>Paenibacillaceae</taxon>
        <taxon>Brevibacillus</taxon>
    </lineage>
</organism>
<dbReference type="OrthoDB" id="2473753at2"/>
<sequence>MTEMNNTQSHDHPRERDIELNRQRQLQEPYPAAARAVDQIVAEKRAESPPGAGLSNAPEELAGMGDGLETDIPSNYQASFGRLPKSQSSFSVKRDPGRL</sequence>
<dbReference type="GeneID" id="89497541"/>
<dbReference type="AlphaFoldDB" id="M8D7Z1"/>
<proteinExistence type="predicted"/>
<evidence type="ECO:0000313" key="2">
    <source>
        <dbReference type="EMBL" id="EMT52384.1"/>
    </source>
</evidence>
<dbReference type="EMBL" id="APBN01000004">
    <property type="protein sequence ID" value="EMT52384.1"/>
    <property type="molecule type" value="Genomic_DNA"/>
</dbReference>
<evidence type="ECO:0000313" key="3">
    <source>
        <dbReference type="Proteomes" id="UP000012081"/>
    </source>
</evidence>
<dbReference type="Proteomes" id="UP000012081">
    <property type="component" value="Unassembled WGS sequence"/>
</dbReference>
<dbReference type="RefSeq" id="WP_003388486.1">
    <property type="nucleotide sequence ID" value="NZ_APBN01000004.1"/>
</dbReference>
<protein>
    <submittedName>
        <fullName evidence="2">Uncharacterized protein</fullName>
    </submittedName>
</protein>
<reference evidence="2 3" key="1">
    <citation type="submission" date="2013-03" db="EMBL/GenBank/DDBJ databases">
        <title>Assembly of a new bacterial strain Brevibacillus borstelensis AK1.</title>
        <authorList>
            <person name="Rajan I."/>
            <person name="PoliReddy D."/>
            <person name="Sugumar T."/>
            <person name="Rathinam K."/>
            <person name="Alqarawi S."/>
            <person name="Khalil A.B."/>
            <person name="Sivakumar N."/>
        </authorList>
    </citation>
    <scope>NUCLEOTIDE SEQUENCE [LARGE SCALE GENOMIC DNA]</scope>
    <source>
        <strain evidence="2 3">AK1</strain>
    </source>
</reference>
<feature type="compositionally biased region" description="Basic and acidic residues" evidence="1">
    <location>
        <begin position="9"/>
        <end position="22"/>
    </location>
</feature>
<accession>M8D7Z1</accession>
<name>M8D7Z1_9BACL</name>
<gene>
    <name evidence="2" type="ORF">I532_12044</name>
</gene>
<comment type="caution">
    <text evidence="2">The sequence shown here is derived from an EMBL/GenBank/DDBJ whole genome shotgun (WGS) entry which is preliminary data.</text>
</comment>
<dbReference type="PATRIC" id="fig|1300222.3.peg.2515"/>
<feature type="region of interest" description="Disordered" evidence="1">
    <location>
        <begin position="1"/>
        <end position="99"/>
    </location>
</feature>
<keyword evidence="3" id="KW-1185">Reference proteome</keyword>
<evidence type="ECO:0000256" key="1">
    <source>
        <dbReference type="SAM" id="MobiDB-lite"/>
    </source>
</evidence>